<dbReference type="EMBL" id="JAGGLV010000002">
    <property type="protein sequence ID" value="MBP2110663.1"/>
    <property type="molecule type" value="Genomic_DNA"/>
</dbReference>
<gene>
    <name evidence="2" type="ORF">J2Z70_000803</name>
</gene>
<proteinExistence type="predicted"/>
<dbReference type="PANTHER" id="PTHR43415:SF3">
    <property type="entry name" value="GNAT-FAMILY ACETYLTRANSFERASE"/>
    <property type="match status" value="1"/>
</dbReference>
<dbReference type="Proteomes" id="UP000773462">
    <property type="component" value="Unassembled WGS sequence"/>
</dbReference>
<dbReference type="Gene3D" id="3.40.630.30">
    <property type="match status" value="1"/>
</dbReference>
<feature type="domain" description="N-acetyltransferase" evidence="1">
    <location>
        <begin position="8"/>
        <end position="170"/>
    </location>
</feature>
<reference evidence="2 3" key="1">
    <citation type="submission" date="2021-03" db="EMBL/GenBank/DDBJ databases">
        <title>Genomic Encyclopedia of Type Strains, Phase IV (KMG-IV): sequencing the most valuable type-strain genomes for metagenomic binning, comparative biology and taxonomic classification.</title>
        <authorList>
            <person name="Goeker M."/>
        </authorList>
    </citation>
    <scope>NUCLEOTIDE SEQUENCE [LARGE SCALE GENOMIC DNA]</scope>
    <source>
        <strain evidence="2 3">DSM 101953</strain>
    </source>
</reference>
<organism evidence="2 3">
    <name type="scientific">Paenibacillus silagei</name>
    <dbReference type="NCBI Taxonomy" id="1670801"/>
    <lineage>
        <taxon>Bacteria</taxon>
        <taxon>Bacillati</taxon>
        <taxon>Bacillota</taxon>
        <taxon>Bacilli</taxon>
        <taxon>Bacillales</taxon>
        <taxon>Paenibacillaceae</taxon>
        <taxon>Paenibacillus</taxon>
    </lineage>
</organism>
<protein>
    <submittedName>
        <fullName evidence="2">RimJ/RimL family protein N-acetyltransferase</fullName>
    </submittedName>
</protein>
<name>A0ABS4NKT8_9BACL</name>
<dbReference type="InterPro" id="IPR000182">
    <property type="entry name" value="GNAT_dom"/>
</dbReference>
<evidence type="ECO:0000259" key="1">
    <source>
        <dbReference type="PROSITE" id="PS51186"/>
    </source>
</evidence>
<accession>A0ABS4NKT8</accession>
<comment type="caution">
    <text evidence="2">The sequence shown here is derived from an EMBL/GenBank/DDBJ whole genome shotgun (WGS) entry which is preliminary data.</text>
</comment>
<dbReference type="InterPro" id="IPR016181">
    <property type="entry name" value="Acyl_CoA_acyltransferase"/>
</dbReference>
<evidence type="ECO:0000313" key="3">
    <source>
        <dbReference type="Proteomes" id="UP000773462"/>
    </source>
</evidence>
<dbReference type="PANTHER" id="PTHR43415">
    <property type="entry name" value="SPERMIDINE N(1)-ACETYLTRANSFERASE"/>
    <property type="match status" value="1"/>
</dbReference>
<dbReference type="SUPFAM" id="SSF55729">
    <property type="entry name" value="Acyl-CoA N-acyltransferases (Nat)"/>
    <property type="match status" value="1"/>
</dbReference>
<dbReference type="PROSITE" id="PS51186">
    <property type="entry name" value="GNAT"/>
    <property type="match status" value="1"/>
</dbReference>
<dbReference type="Pfam" id="PF13302">
    <property type="entry name" value="Acetyltransf_3"/>
    <property type="match status" value="1"/>
</dbReference>
<sequence>MYMQQGNLVIRDAAVADAPLLCNWWNDGEVMAHAGFPKGLGITEQEVLTQLQTGRDSERKGRLILEIDGAPAGEMSYSAVSGHVAEMGIKICNFNQQNKGAGTECLGMLVRYLFETQGFHKIILDTNLKNTRAQHVYEKLGFRKIAVRKNAWADQHGELQTFVDYELSLTEWTQNS</sequence>
<keyword evidence="3" id="KW-1185">Reference proteome</keyword>
<evidence type="ECO:0000313" key="2">
    <source>
        <dbReference type="EMBL" id="MBP2110663.1"/>
    </source>
</evidence>